<dbReference type="RefSeq" id="WP_243335930.1">
    <property type="nucleotide sequence ID" value="NZ_AP027081.1"/>
</dbReference>
<dbReference type="PANTHER" id="PTHR43243:SF4">
    <property type="entry name" value="CATIONIC AMINO ACID TRANSPORTER 4"/>
    <property type="match status" value="1"/>
</dbReference>
<dbReference type="GO" id="GO:0016020">
    <property type="term" value="C:membrane"/>
    <property type="evidence" value="ECO:0007669"/>
    <property type="project" value="UniProtKB-SubCell"/>
</dbReference>
<dbReference type="PANTHER" id="PTHR43243">
    <property type="entry name" value="INNER MEMBRANE TRANSPORTER YGJI-RELATED"/>
    <property type="match status" value="1"/>
</dbReference>
<feature type="transmembrane region" description="Helical" evidence="6">
    <location>
        <begin position="31"/>
        <end position="53"/>
    </location>
</feature>
<evidence type="ECO:0000256" key="1">
    <source>
        <dbReference type="ARBA" id="ARBA00004141"/>
    </source>
</evidence>
<feature type="transmembrane region" description="Helical" evidence="6">
    <location>
        <begin position="65"/>
        <end position="85"/>
    </location>
</feature>
<feature type="transmembrane region" description="Helical" evidence="6">
    <location>
        <begin position="445"/>
        <end position="465"/>
    </location>
</feature>
<dbReference type="AlphaFoldDB" id="A0AA48GVR7"/>
<comment type="subcellular location">
    <subcellularLocation>
        <location evidence="1">Membrane</location>
        <topology evidence="1">Multi-pass membrane protein</topology>
    </subcellularLocation>
</comment>
<feature type="transmembrane region" description="Helical" evidence="6">
    <location>
        <begin position="97"/>
        <end position="115"/>
    </location>
</feature>
<feature type="transmembrane region" description="Helical" evidence="6">
    <location>
        <begin position="164"/>
        <end position="188"/>
    </location>
</feature>
<keyword evidence="8" id="KW-1185">Reference proteome</keyword>
<dbReference type="GO" id="GO:0015171">
    <property type="term" value="F:amino acid transmembrane transporter activity"/>
    <property type="evidence" value="ECO:0007669"/>
    <property type="project" value="TreeGrafter"/>
</dbReference>
<dbReference type="InterPro" id="IPR002293">
    <property type="entry name" value="AA/rel_permease1"/>
</dbReference>
<evidence type="ECO:0000313" key="7">
    <source>
        <dbReference type="EMBL" id="BDU76540.1"/>
    </source>
</evidence>
<accession>A0AA48GVR7</accession>
<feature type="transmembrane region" description="Helical" evidence="6">
    <location>
        <begin position="291"/>
        <end position="313"/>
    </location>
</feature>
<reference evidence="7" key="1">
    <citation type="journal article" date="2023" name="Int. J. Syst. Evol. Microbiol.">
        <title>Mesoterricola silvestris gen. nov., sp. nov., Mesoterricola sediminis sp. nov., Geothrix oryzae sp. nov., Geothrix edaphica sp. nov., Geothrix rubra sp. nov., and Geothrix limicola sp. nov., six novel members of Acidobacteriota isolated from soils.</title>
        <authorList>
            <person name="Itoh H."/>
            <person name="Sugisawa Y."/>
            <person name="Mise K."/>
            <person name="Xu Z."/>
            <person name="Kuniyasu M."/>
            <person name="Ushijima N."/>
            <person name="Kawano K."/>
            <person name="Kobayashi E."/>
            <person name="Shiratori Y."/>
            <person name="Masuda Y."/>
            <person name="Senoo K."/>
        </authorList>
    </citation>
    <scope>NUCLEOTIDE SEQUENCE</scope>
    <source>
        <strain evidence="7">W786</strain>
    </source>
</reference>
<evidence type="ECO:0000256" key="3">
    <source>
        <dbReference type="ARBA" id="ARBA00022692"/>
    </source>
</evidence>
<organism evidence="7 8">
    <name type="scientific">Mesoterricola sediminis</name>
    <dbReference type="NCBI Taxonomy" id="2927980"/>
    <lineage>
        <taxon>Bacteria</taxon>
        <taxon>Pseudomonadati</taxon>
        <taxon>Acidobacteriota</taxon>
        <taxon>Holophagae</taxon>
        <taxon>Holophagales</taxon>
        <taxon>Holophagaceae</taxon>
        <taxon>Mesoterricola</taxon>
    </lineage>
</organism>
<feature type="transmembrane region" description="Helical" evidence="6">
    <location>
        <begin position="333"/>
        <end position="358"/>
    </location>
</feature>
<dbReference type="PIRSF" id="PIRSF006060">
    <property type="entry name" value="AA_transporter"/>
    <property type="match status" value="1"/>
</dbReference>
<dbReference type="Pfam" id="PF13520">
    <property type="entry name" value="AA_permease_2"/>
    <property type="match status" value="1"/>
</dbReference>
<dbReference type="EMBL" id="AP027081">
    <property type="protein sequence ID" value="BDU76540.1"/>
    <property type="molecule type" value="Genomic_DNA"/>
</dbReference>
<evidence type="ECO:0000256" key="2">
    <source>
        <dbReference type="ARBA" id="ARBA00022448"/>
    </source>
</evidence>
<name>A0AA48GVR7_9BACT</name>
<dbReference type="KEGG" id="msea:METESE_14980"/>
<keyword evidence="2" id="KW-0813">Transport</keyword>
<keyword evidence="3 6" id="KW-0812">Transmembrane</keyword>
<keyword evidence="4 6" id="KW-1133">Transmembrane helix</keyword>
<protein>
    <submittedName>
        <fullName evidence="7">Amino acid permease</fullName>
    </submittedName>
</protein>
<feature type="transmembrane region" description="Helical" evidence="6">
    <location>
        <begin position="200"/>
        <end position="220"/>
    </location>
</feature>
<gene>
    <name evidence="7" type="ORF">METESE_14980</name>
</gene>
<feature type="transmembrane region" description="Helical" evidence="6">
    <location>
        <begin position="413"/>
        <end position="433"/>
    </location>
</feature>
<proteinExistence type="predicted"/>
<dbReference type="Proteomes" id="UP001228113">
    <property type="component" value="Chromosome"/>
</dbReference>
<dbReference type="Gene3D" id="1.20.1740.10">
    <property type="entry name" value="Amino acid/polyamine transporter I"/>
    <property type="match status" value="1"/>
</dbReference>
<feature type="transmembrane region" description="Helical" evidence="6">
    <location>
        <begin position="253"/>
        <end position="270"/>
    </location>
</feature>
<feature type="transmembrane region" description="Helical" evidence="6">
    <location>
        <begin position="471"/>
        <end position="488"/>
    </location>
</feature>
<sequence>MAEPRTSQLFSRKPLELLMEEMRGENRLRRILGPVQLTALGVGAIIGAGIFVATGAAAHNVAGPALMLSYVVAGITCIFAALCYAEFASMVPVAGSAYTYAYATLGELFAWIIGWDLILEYGVSSAAVATGWSAYAQSSLSKLGLELPLLLRESPWRYDAVHGIFVRTGSVINLPAVLVTAVVTWVLVKGIKESAGFNATMVGIKVAAVLFVIAVGVFFISTTNWHPFAPFGWTGLSFFGHPVAGQVDPGGKPVGMLAGAAIIFFAYIGFDSVSTHTEEAKNPQRDVPLAIVISLVLCTVLYIAVVAVLTGMVRFDQLDVNAPVSMAFKTKGLGWAEGLIATAGVAGITSVLLVMMLSGPRVFLAMARDGLLPQSVFGVVHPTFRTPWKSTMLIGLFVAVLSGLLPIDSLLHLTNIGTLLAFVIVCTAILIMRRKYPDAPRPFRCPWVPVVPILGILCCLLLMFSLPAENWWRLIAWLAVGFVIYFAYGRRHSVMRRYLASGAQDRS</sequence>
<evidence type="ECO:0000313" key="8">
    <source>
        <dbReference type="Proteomes" id="UP001228113"/>
    </source>
</evidence>
<feature type="transmembrane region" description="Helical" evidence="6">
    <location>
        <begin position="390"/>
        <end position="407"/>
    </location>
</feature>
<keyword evidence="5 6" id="KW-0472">Membrane</keyword>
<evidence type="ECO:0000256" key="5">
    <source>
        <dbReference type="ARBA" id="ARBA00023136"/>
    </source>
</evidence>
<evidence type="ECO:0000256" key="4">
    <source>
        <dbReference type="ARBA" id="ARBA00022989"/>
    </source>
</evidence>
<evidence type="ECO:0000256" key="6">
    <source>
        <dbReference type="SAM" id="Phobius"/>
    </source>
</evidence>